<evidence type="ECO:0000313" key="1">
    <source>
        <dbReference type="EMBL" id="VDK24132.1"/>
    </source>
</evidence>
<accession>A0A3P6NHS1</accession>
<name>A0A3P6NHS1_ANISI</name>
<reference evidence="1 2" key="1">
    <citation type="submission" date="2018-11" db="EMBL/GenBank/DDBJ databases">
        <authorList>
            <consortium name="Pathogen Informatics"/>
        </authorList>
    </citation>
    <scope>NUCLEOTIDE SEQUENCE [LARGE SCALE GENOMIC DNA]</scope>
</reference>
<dbReference type="Proteomes" id="UP000267096">
    <property type="component" value="Unassembled WGS sequence"/>
</dbReference>
<evidence type="ECO:0000313" key="2">
    <source>
        <dbReference type="Proteomes" id="UP000267096"/>
    </source>
</evidence>
<dbReference type="OrthoDB" id="10527733at2759"/>
<keyword evidence="2" id="KW-1185">Reference proteome</keyword>
<gene>
    <name evidence="1" type="ORF">ASIM_LOCUS4594</name>
</gene>
<proteinExistence type="predicted"/>
<protein>
    <submittedName>
        <fullName evidence="1">Uncharacterized protein</fullName>
    </submittedName>
</protein>
<dbReference type="EMBL" id="UYRR01008140">
    <property type="protein sequence ID" value="VDK24132.1"/>
    <property type="molecule type" value="Genomic_DNA"/>
</dbReference>
<organism evidence="1 2">
    <name type="scientific">Anisakis simplex</name>
    <name type="common">Herring worm</name>
    <dbReference type="NCBI Taxonomy" id="6269"/>
    <lineage>
        <taxon>Eukaryota</taxon>
        <taxon>Metazoa</taxon>
        <taxon>Ecdysozoa</taxon>
        <taxon>Nematoda</taxon>
        <taxon>Chromadorea</taxon>
        <taxon>Rhabditida</taxon>
        <taxon>Spirurina</taxon>
        <taxon>Ascaridomorpha</taxon>
        <taxon>Ascaridoidea</taxon>
        <taxon>Anisakidae</taxon>
        <taxon>Anisakis</taxon>
        <taxon>Anisakis simplex complex</taxon>
    </lineage>
</organism>
<sequence>MLNGQSTFTRESLEKFLDDMDRLDAIESKILGVQHVSSHLS</sequence>
<dbReference type="AlphaFoldDB" id="A0A3P6NHS1"/>